<dbReference type="NCBIfam" id="TIGR03170">
    <property type="entry name" value="flgA_cterm"/>
    <property type="match status" value="1"/>
</dbReference>
<keyword evidence="2 4" id="KW-0732">Signal</keyword>
<dbReference type="Pfam" id="PF17656">
    <property type="entry name" value="ChapFlgA_N"/>
    <property type="match status" value="1"/>
</dbReference>
<feature type="domain" description="SAF" evidence="5">
    <location>
        <begin position="107"/>
        <end position="169"/>
    </location>
</feature>
<dbReference type="PANTHER" id="PTHR36307">
    <property type="entry name" value="FLAGELLA BASAL BODY P-RING FORMATION PROTEIN FLGA"/>
    <property type="match status" value="1"/>
</dbReference>
<dbReference type="Proteomes" id="UP000246145">
    <property type="component" value="Unassembled WGS sequence"/>
</dbReference>
<dbReference type="Gene3D" id="2.30.30.760">
    <property type="match status" value="1"/>
</dbReference>
<protein>
    <recommendedName>
        <fullName evidence="4">Flagella basal body P-ring formation protein FlgA</fullName>
    </recommendedName>
</protein>
<evidence type="ECO:0000313" key="6">
    <source>
        <dbReference type="EMBL" id="PVY68872.1"/>
    </source>
</evidence>
<evidence type="ECO:0000259" key="5">
    <source>
        <dbReference type="SMART" id="SM00858"/>
    </source>
</evidence>
<dbReference type="STRING" id="1231391.GCA_000308195_02692"/>
<dbReference type="InterPro" id="IPR017585">
    <property type="entry name" value="SAF_FlgA"/>
</dbReference>
<evidence type="ECO:0000256" key="1">
    <source>
        <dbReference type="ARBA" id="ARBA00004418"/>
    </source>
</evidence>
<keyword evidence="6" id="KW-0282">Flagellum</keyword>
<dbReference type="PROSITE" id="PS51257">
    <property type="entry name" value="PROKAR_LIPOPROTEIN"/>
    <property type="match status" value="1"/>
</dbReference>
<dbReference type="InterPro" id="IPR039246">
    <property type="entry name" value="Flagellar_FlgA"/>
</dbReference>
<comment type="similarity">
    <text evidence="4">Belongs to the FlgA family.</text>
</comment>
<gene>
    <name evidence="6" type="ORF">C7440_1286</name>
</gene>
<comment type="caution">
    <text evidence="6">The sequence shown here is derived from an EMBL/GenBank/DDBJ whole genome shotgun (WGS) entry which is preliminary data.</text>
</comment>
<dbReference type="EMBL" id="QEKO01000001">
    <property type="protein sequence ID" value="PVY68872.1"/>
    <property type="molecule type" value="Genomic_DNA"/>
</dbReference>
<dbReference type="AlphaFoldDB" id="A0A2U1CSJ1"/>
<dbReference type="Pfam" id="PF13144">
    <property type="entry name" value="ChapFlgA"/>
    <property type="match status" value="1"/>
</dbReference>
<keyword evidence="4" id="KW-1005">Bacterial flagellum biogenesis</keyword>
<dbReference type="OrthoDB" id="8561436at2"/>
<evidence type="ECO:0000256" key="2">
    <source>
        <dbReference type="ARBA" id="ARBA00022729"/>
    </source>
</evidence>
<reference evidence="6 7" key="1">
    <citation type="submission" date="2018-04" db="EMBL/GenBank/DDBJ databases">
        <title>Genomic Encyclopedia of Type Strains, Phase IV (KMG-IV): sequencing the most valuable type-strain genomes for metagenomic binning, comparative biology and taxonomic classification.</title>
        <authorList>
            <person name="Goeker M."/>
        </authorList>
    </citation>
    <scope>NUCLEOTIDE SEQUENCE [LARGE SCALE GENOMIC DNA]</scope>
    <source>
        <strain evidence="6 7">DSM 10065</strain>
    </source>
</reference>
<feature type="chain" id="PRO_5015367843" description="Flagella basal body P-ring formation protein FlgA" evidence="4">
    <location>
        <begin position="24"/>
        <end position="231"/>
    </location>
</feature>
<dbReference type="SMART" id="SM00858">
    <property type="entry name" value="SAF"/>
    <property type="match status" value="1"/>
</dbReference>
<feature type="signal peptide" evidence="4">
    <location>
        <begin position="1"/>
        <end position="23"/>
    </location>
</feature>
<keyword evidence="6" id="KW-0969">Cilium</keyword>
<comment type="function">
    <text evidence="4">Involved in the assembly process of the P-ring formation. It may associate with FlgF on the rod constituting a structure essential for the P-ring assembly or may act as a modulator protein for the P-ring assembly.</text>
</comment>
<dbReference type="InterPro" id="IPR013974">
    <property type="entry name" value="SAF"/>
</dbReference>
<proteinExistence type="inferred from homology"/>
<dbReference type="RefSeq" id="WP_116517829.1">
    <property type="nucleotide sequence ID" value="NZ_JACCEX010000001.1"/>
</dbReference>
<name>A0A2U1CSJ1_9BURK</name>
<dbReference type="GO" id="GO:0044780">
    <property type="term" value="P:bacterial-type flagellum assembly"/>
    <property type="evidence" value="ECO:0007669"/>
    <property type="project" value="InterPro"/>
</dbReference>
<organism evidence="6 7">
    <name type="scientific">Pusillimonas noertemannii</name>
    <dbReference type="NCBI Taxonomy" id="305977"/>
    <lineage>
        <taxon>Bacteria</taxon>
        <taxon>Pseudomonadati</taxon>
        <taxon>Pseudomonadota</taxon>
        <taxon>Betaproteobacteria</taxon>
        <taxon>Burkholderiales</taxon>
        <taxon>Alcaligenaceae</taxon>
        <taxon>Pusillimonas</taxon>
    </lineage>
</organism>
<evidence type="ECO:0000256" key="3">
    <source>
        <dbReference type="ARBA" id="ARBA00022764"/>
    </source>
</evidence>
<comment type="subcellular location">
    <subcellularLocation>
        <location evidence="1 4">Periplasm</location>
    </subcellularLocation>
</comment>
<sequence length="231" mass="24351">MLKHCVHALLAAASCLAPALAQAGPALTSDDFSRQVEEFLRGEAAAYPGEPRIAVTPPQTGRMPACEQSEVFLPSHGRLRSRMTVGIRCLAPKPWTSYTQVELSIEGSYYVAGRSLDAGTVVGRDDVAQREGDLLRLAPGTIYEAERLFGSITTQRIGTGSPMRDRALRSADSIARGQAVRLEARGVGFVASSDGTALQGGEPGAQIQVRAASGQTVSGTVLNGQTVLVLM</sequence>
<dbReference type="InterPro" id="IPR041231">
    <property type="entry name" value="FlgA_N"/>
</dbReference>
<dbReference type="GO" id="GO:0042597">
    <property type="term" value="C:periplasmic space"/>
    <property type="evidence" value="ECO:0007669"/>
    <property type="project" value="UniProtKB-SubCell"/>
</dbReference>
<keyword evidence="7" id="KW-1185">Reference proteome</keyword>
<keyword evidence="6" id="KW-0966">Cell projection</keyword>
<evidence type="ECO:0000313" key="7">
    <source>
        <dbReference type="Proteomes" id="UP000246145"/>
    </source>
</evidence>
<dbReference type="CDD" id="cd11614">
    <property type="entry name" value="SAF_CpaB_FlgA_like"/>
    <property type="match status" value="1"/>
</dbReference>
<evidence type="ECO:0000256" key="4">
    <source>
        <dbReference type="RuleBase" id="RU362063"/>
    </source>
</evidence>
<dbReference type="PANTHER" id="PTHR36307:SF1">
    <property type="entry name" value="FLAGELLA BASAL BODY P-RING FORMATION PROTEIN FLGA"/>
    <property type="match status" value="1"/>
</dbReference>
<accession>A0A2U1CSJ1</accession>
<keyword evidence="3 4" id="KW-0574">Periplasm</keyword>